<feature type="transmembrane region" description="Helical" evidence="6">
    <location>
        <begin position="156"/>
        <end position="177"/>
    </location>
</feature>
<organism evidence="7 8">
    <name type="scientific">Rubus argutus</name>
    <name type="common">Southern blackberry</name>
    <dbReference type="NCBI Taxonomy" id="59490"/>
    <lineage>
        <taxon>Eukaryota</taxon>
        <taxon>Viridiplantae</taxon>
        <taxon>Streptophyta</taxon>
        <taxon>Embryophyta</taxon>
        <taxon>Tracheophyta</taxon>
        <taxon>Spermatophyta</taxon>
        <taxon>Magnoliopsida</taxon>
        <taxon>eudicotyledons</taxon>
        <taxon>Gunneridae</taxon>
        <taxon>Pentapetalae</taxon>
        <taxon>rosids</taxon>
        <taxon>fabids</taxon>
        <taxon>Rosales</taxon>
        <taxon>Rosaceae</taxon>
        <taxon>Rosoideae</taxon>
        <taxon>Rosoideae incertae sedis</taxon>
        <taxon>Rubus</taxon>
    </lineage>
</organism>
<evidence type="ECO:0000256" key="2">
    <source>
        <dbReference type="ARBA" id="ARBA00006665"/>
    </source>
</evidence>
<dbReference type="EMBL" id="JBEDUW010000046">
    <property type="protein sequence ID" value="KAK9907033.1"/>
    <property type="molecule type" value="Genomic_DNA"/>
</dbReference>
<comment type="subcellular location">
    <subcellularLocation>
        <location evidence="1">Membrane</location>
        <topology evidence="1">Multi-pass membrane protein</topology>
    </subcellularLocation>
</comment>
<keyword evidence="5 6" id="KW-0472">Membrane</keyword>
<protein>
    <recommendedName>
        <fullName evidence="9">Serine incorporator</fullName>
    </recommendedName>
</protein>
<dbReference type="PANTHER" id="PTHR10383:SF23">
    <property type="entry name" value="SERINC-DOMAIN CONTAINING SERINE AND SPHINGOLIPID BIOSYNTHESIS PROTEIN"/>
    <property type="match status" value="1"/>
</dbReference>
<feature type="transmembrane region" description="Helical" evidence="6">
    <location>
        <begin position="43"/>
        <end position="60"/>
    </location>
</feature>
<keyword evidence="3 6" id="KW-0812">Transmembrane</keyword>
<evidence type="ECO:0000256" key="4">
    <source>
        <dbReference type="ARBA" id="ARBA00022989"/>
    </source>
</evidence>
<dbReference type="AlphaFoldDB" id="A0AAW1VMS4"/>
<sequence length="417" mass="47831">MSAFAEAVEPMGEAIPWVEVPVSLEQKRFDHLAERKKALRARYVYGIIFLITNLCAWFVRDYGQRVLPELHYLKSCGHGGSDCFHTQGVLRVSLGCFIFFFIMFLTTCKTRKLYKDRNGWHSGWWGSKLFTWLVSMTIPLFCTSDYIHLYGEFARVGAGIFLVLQLISVIQFITWWNKYWMPDEQKKQSCSLGLFMSTLFYIASICGIALMYSSYAMKSSCALNIFFIIWTAVLLIVMMSISLHSKVNRGLLSSGIMASYIVFLCWSAIRSEPVNMECNPQKQGNGNGDWTTTLGFLIALCAIVMATFSTGIDSQSFQFRKNEVQHEDDIPYKYGFFHLVFSLGAMYFAMLFISWNLNNSAKKWSIDVGWASTWVKIVNEWFAASIYLWTLFSPVLRQSKVIDHEEPVQEIDTSDVP</sequence>
<dbReference type="Pfam" id="PF03348">
    <property type="entry name" value="Serinc"/>
    <property type="match status" value="1"/>
</dbReference>
<feature type="transmembrane region" description="Helical" evidence="6">
    <location>
        <begin position="224"/>
        <end position="243"/>
    </location>
</feature>
<comment type="similarity">
    <text evidence="2">Belongs to the TDE1 family.</text>
</comment>
<evidence type="ECO:0000256" key="5">
    <source>
        <dbReference type="ARBA" id="ARBA00023136"/>
    </source>
</evidence>
<evidence type="ECO:0000256" key="3">
    <source>
        <dbReference type="ARBA" id="ARBA00022692"/>
    </source>
</evidence>
<accession>A0AAW1VMS4</accession>
<reference evidence="7 8" key="1">
    <citation type="journal article" date="2023" name="G3 (Bethesda)">
        <title>A chromosome-length genome assembly and annotation of blackberry (Rubus argutus, cv. 'Hillquist').</title>
        <authorList>
            <person name="Bruna T."/>
            <person name="Aryal R."/>
            <person name="Dudchenko O."/>
            <person name="Sargent D.J."/>
            <person name="Mead D."/>
            <person name="Buti M."/>
            <person name="Cavallini A."/>
            <person name="Hytonen T."/>
            <person name="Andres J."/>
            <person name="Pham M."/>
            <person name="Weisz D."/>
            <person name="Mascagni F."/>
            <person name="Usai G."/>
            <person name="Natali L."/>
            <person name="Bassil N."/>
            <person name="Fernandez G.E."/>
            <person name="Lomsadze A."/>
            <person name="Armour M."/>
            <person name="Olukolu B."/>
            <person name="Poorten T."/>
            <person name="Britton C."/>
            <person name="Davik J."/>
            <person name="Ashrafi H."/>
            <person name="Aiden E.L."/>
            <person name="Borodovsky M."/>
            <person name="Worthington M."/>
        </authorList>
    </citation>
    <scope>NUCLEOTIDE SEQUENCE [LARGE SCALE GENOMIC DNA]</scope>
    <source>
        <strain evidence="7">PI 553951</strain>
    </source>
</reference>
<feature type="transmembrane region" description="Helical" evidence="6">
    <location>
        <begin position="88"/>
        <end position="108"/>
    </location>
</feature>
<comment type="caution">
    <text evidence="7">The sequence shown here is derived from an EMBL/GenBank/DDBJ whole genome shotgun (WGS) entry which is preliminary data.</text>
</comment>
<gene>
    <name evidence="7" type="ORF">M0R45_002530</name>
</gene>
<dbReference type="GO" id="GO:0016020">
    <property type="term" value="C:membrane"/>
    <property type="evidence" value="ECO:0007669"/>
    <property type="project" value="UniProtKB-SubCell"/>
</dbReference>
<proteinExistence type="inferred from homology"/>
<dbReference type="InterPro" id="IPR005016">
    <property type="entry name" value="TDE1/TMS"/>
</dbReference>
<dbReference type="PANTHER" id="PTHR10383">
    <property type="entry name" value="SERINE INCORPORATOR"/>
    <property type="match status" value="1"/>
</dbReference>
<feature type="transmembrane region" description="Helical" evidence="6">
    <location>
        <begin position="377"/>
        <end position="396"/>
    </location>
</feature>
<evidence type="ECO:0000313" key="7">
    <source>
        <dbReference type="EMBL" id="KAK9907033.1"/>
    </source>
</evidence>
<evidence type="ECO:0000256" key="6">
    <source>
        <dbReference type="SAM" id="Phobius"/>
    </source>
</evidence>
<evidence type="ECO:0000313" key="8">
    <source>
        <dbReference type="Proteomes" id="UP001457282"/>
    </source>
</evidence>
<dbReference type="Proteomes" id="UP001457282">
    <property type="component" value="Unassembled WGS sequence"/>
</dbReference>
<feature type="transmembrane region" description="Helical" evidence="6">
    <location>
        <begin position="189"/>
        <end position="212"/>
    </location>
</feature>
<name>A0AAW1VMS4_RUBAR</name>
<evidence type="ECO:0000256" key="1">
    <source>
        <dbReference type="ARBA" id="ARBA00004141"/>
    </source>
</evidence>
<feature type="transmembrane region" description="Helical" evidence="6">
    <location>
        <begin position="129"/>
        <end position="150"/>
    </location>
</feature>
<feature type="transmembrane region" description="Helical" evidence="6">
    <location>
        <begin position="334"/>
        <end position="357"/>
    </location>
</feature>
<evidence type="ECO:0008006" key="9">
    <source>
        <dbReference type="Google" id="ProtNLM"/>
    </source>
</evidence>
<feature type="transmembrane region" description="Helical" evidence="6">
    <location>
        <begin position="250"/>
        <end position="269"/>
    </location>
</feature>
<feature type="transmembrane region" description="Helical" evidence="6">
    <location>
        <begin position="294"/>
        <end position="313"/>
    </location>
</feature>
<keyword evidence="8" id="KW-1185">Reference proteome</keyword>
<keyword evidence="4 6" id="KW-1133">Transmembrane helix</keyword>